<evidence type="ECO:0000313" key="1">
    <source>
        <dbReference type="EMBL" id="RXS96736.1"/>
    </source>
</evidence>
<organism evidence="1 2">
    <name type="scientific">Silvibacterium dinghuense</name>
    <dbReference type="NCBI Taxonomy" id="1560006"/>
    <lineage>
        <taxon>Bacteria</taxon>
        <taxon>Pseudomonadati</taxon>
        <taxon>Acidobacteriota</taxon>
        <taxon>Terriglobia</taxon>
        <taxon>Terriglobales</taxon>
        <taxon>Acidobacteriaceae</taxon>
        <taxon>Silvibacterium</taxon>
    </lineage>
</organism>
<name>A0A4Q1SGU1_9BACT</name>
<keyword evidence="2" id="KW-1185">Reference proteome</keyword>
<dbReference type="OrthoDB" id="2645648at2"/>
<dbReference type="AlphaFoldDB" id="A0A4Q1SGU1"/>
<reference evidence="1 2" key="1">
    <citation type="journal article" date="2016" name="Int. J. Syst. Evol. Microbiol.">
        <title>Acidipila dinghuensis sp. nov., an acidobacterium isolated from forest soil.</title>
        <authorList>
            <person name="Jiang Y.W."/>
            <person name="Wang J."/>
            <person name="Chen M.H."/>
            <person name="Lv Y.Y."/>
            <person name="Qiu L.H."/>
        </authorList>
    </citation>
    <scope>NUCLEOTIDE SEQUENCE [LARGE SCALE GENOMIC DNA]</scope>
    <source>
        <strain evidence="1 2">DHOF10</strain>
    </source>
</reference>
<comment type="caution">
    <text evidence="1">The sequence shown here is derived from an EMBL/GenBank/DDBJ whole genome shotgun (WGS) entry which is preliminary data.</text>
</comment>
<dbReference type="SUPFAM" id="SSF48576">
    <property type="entry name" value="Terpenoid synthases"/>
    <property type="match status" value="1"/>
</dbReference>
<evidence type="ECO:0000313" key="2">
    <source>
        <dbReference type="Proteomes" id="UP000290253"/>
    </source>
</evidence>
<dbReference type="EMBL" id="SDMK01000001">
    <property type="protein sequence ID" value="RXS96736.1"/>
    <property type="molecule type" value="Genomic_DNA"/>
</dbReference>
<protein>
    <submittedName>
        <fullName evidence="1">Class 1 isoprenoid biosynthesis enzyme</fullName>
    </submittedName>
</protein>
<dbReference type="CDD" id="cd00385">
    <property type="entry name" value="Isoprenoid_Biosyn_C1"/>
    <property type="match status" value="1"/>
</dbReference>
<accession>A0A4Q1SGU1</accession>
<dbReference type="RefSeq" id="WP_129206496.1">
    <property type="nucleotide sequence ID" value="NZ_BMGU01000001.1"/>
</dbReference>
<dbReference type="Gene3D" id="1.10.600.10">
    <property type="entry name" value="Farnesyl Diphosphate Synthase"/>
    <property type="match status" value="1"/>
</dbReference>
<dbReference type="Proteomes" id="UP000290253">
    <property type="component" value="Unassembled WGS sequence"/>
</dbReference>
<sequence length="227" mass="25493">MRASIEGYFFIRMLDDVMDGHSVPAASLPAMHLFSLRFHSAYHSLFPADSPFWAVFADALVCTAEAESADTLLTSIEEEQFLAISARKSAAALIPVAAVCYRYGRVDALPAWRALLDAFAPWHQMHDDLLDWSEDLASGRCTWLLSEAERRKAHGETVAVWIGRTGLRWAADRMAEWMDRLHCIAGELGSPEVMAYLERRDGLFRRQIEARIQLAVLCEPMLAIAHS</sequence>
<gene>
    <name evidence="1" type="ORF">ESZ00_01955</name>
</gene>
<dbReference type="InterPro" id="IPR008949">
    <property type="entry name" value="Isoprenoid_synthase_dom_sf"/>
</dbReference>
<proteinExistence type="predicted"/>